<dbReference type="Proteomes" id="UP001172101">
    <property type="component" value="Unassembled WGS sequence"/>
</dbReference>
<feature type="compositionally biased region" description="Basic residues" evidence="1">
    <location>
        <begin position="1"/>
        <end position="12"/>
    </location>
</feature>
<dbReference type="AlphaFoldDB" id="A0AA40BGK0"/>
<evidence type="ECO:0000256" key="1">
    <source>
        <dbReference type="SAM" id="MobiDB-lite"/>
    </source>
</evidence>
<keyword evidence="3" id="KW-1185">Reference proteome</keyword>
<protein>
    <submittedName>
        <fullName evidence="2">Uncharacterized protein</fullName>
    </submittedName>
</protein>
<proteinExistence type="predicted"/>
<reference evidence="2" key="1">
    <citation type="submission" date="2023-06" db="EMBL/GenBank/DDBJ databases">
        <title>Genome-scale phylogeny and comparative genomics of the fungal order Sordariales.</title>
        <authorList>
            <consortium name="Lawrence Berkeley National Laboratory"/>
            <person name="Hensen N."/>
            <person name="Bonometti L."/>
            <person name="Westerberg I."/>
            <person name="Brannstrom I.O."/>
            <person name="Guillou S."/>
            <person name="Cros-Aarteil S."/>
            <person name="Calhoun S."/>
            <person name="Haridas S."/>
            <person name="Kuo A."/>
            <person name="Mondo S."/>
            <person name="Pangilinan J."/>
            <person name="Riley R."/>
            <person name="LaButti K."/>
            <person name="Andreopoulos B."/>
            <person name="Lipzen A."/>
            <person name="Chen C."/>
            <person name="Yanf M."/>
            <person name="Daum C."/>
            <person name="Ng V."/>
            <person name="Clum A."/>
            <person name="Steindorff A."/>
            <person name="Ohm R."/>
            <person name="Martin F."/>
            <person name="Silar P."/>
            <person name="Natvig D."/>
            <person name="Lalanne C."/>
            <person name="Gautier V."/>
            <person name="Ament-velasquez S.L."/>
            <person name="Kruys A."/>
            <person name="Hutchinson M.I."/>
            <person name="Powell A.J."/>
            <person name="Barry K."/>
            <person name="Miller A.N."/>
            <person name="Grigoriev I.V."/>
            <person name="Debuchy R."/>
            <person name="Gladieux P."/>
            <person name="Thoren M.H."/>
            <person name="Johannesson H."/>
        </authorList>
    </citation>
    <scope>NUCLEOTIDE SEQUENCE</scope>
    <source>
        <strain evidence="2">SMH2392-1A</strain>
    </source>
</reference>
<name>A0AA40BGK0_9PEZI</name>
<evidence type="ECO:0000313" key="3">
    <source>
        <dbReference type="Proteomes" id="UP001172101"/>
    </source>
</evidence>
<dbReference type="EMBL" id="JAUIRO010000001">
    <property type="protein sequence ID" value="KAK0733845.1"/>
    <property type="molecule type" value="Genomic_DNA"/>
</dbReference>
<dbReference type="RefSeq" id="XP_060302722.1">
    <property type="nucleotide sequence ID" value="XM_060439151.1"/>
</dbReference>
<sequence>MRRQAIKWWPKRPHSEPPSTPTSSRGDDIGIVISFPAASSPRRAHHLSPLHGFILGLQQQHHHKQQQPRAPGSLHIERAVCRLEAERRKHTERKLKQRHHQRHVQEAAARHAVSGGSVPEQKLARAEPEPGEFDLSHSILKRAFTALSMPFLAYYLWDSGQAAHSA</sequence>
<feature type="region of interest" description="Disordered" evidence="1">
    <location>
        <begin position="1"/>
        <end position="29"/>
    </location>
</feature>
<gene>
    <name evidence="2" type="ORF">B0T26DRAFT_670205</name>
</gene>
<accession>A0AA40BGK0</accession>
<dbReference type="GeneID" id="85322421"/>
<organism evidence="2 3">
    <name type="scientific">Lasiosphaeria miniovina</name>
    <dbReference type="NCBI Taxonomy" id="1954250"/>
    <lineage>
        <taxon>Eukaryota</taxon>
        <taxon>Fungi</taxon>
        <taxon>Dikarya</taxon>
        <taxon>Ascomycota</taxon>
        <taxon>Pezizomycotina</taxon>
        <taxon>Sordariomycetes</taxon>
        <taxon>Sordariomycetidae</taxon>
        <taxon>Sordariales</taxon>
        <taxon>Lasiosphaeriaceae</taxon>
        <taxon>Lasiosphaeria</taxon>
    </lineage>
</organism>
<evidence type="ECO:0000313" key="2">
    <source>
        <dbReference type="EMBL" id="KAK0733845.1"/>
    </source>
</evidence>
<comment type="caution">
    <text evidence="2">The sequence shown here is derived from an EMBL/GenBank/DDBJ whole genome shotgun (WGS) entry which is preliminary data.</text>
</comment>